<evidence type="ECO:0000313" key="3">
    <source>
        <dbReference type="EMBL" id="MBA5639930.1"/>
    </source>
</evidence>
<keyword evidence="1" id="KW-0472">Membrane</keyword>
<organism evidence="3 4">
    <name type="scientific">Rugamonas brunnea</name>
    <dbReference type="NCBI Taxonomy" id="2758569"/>
    <lineage>
        <taxon>Bacteria</taxon>
        <taxon>Pseudomonadati</taxon>
        <taxon>Pseudomonadota</taxon>
        <taxon>Betaproteobacteria</taxon>
        <taxon>Burkholderiales</taxon>
        <taxon>Oxalobacteraceae</taxon>
        <taxon>Telluria group</taxon>
        <taxon>Rugamonas</taxon>
    </lineage>
</organism>
<dbReference type="InterPro" id="IPR028087">
    <property type="entry name" value="Tad_N"/>
</dbReference>
<reference evidence="3 4" key="1">
    <citation type="submission" date="2020-07" db="EMBL/GenBank/DDBJ databases">
        <title>Novel species isolated from subtropical streams in China.</title>
        <authorList>
            <person name="Lu H."/>
        </authorList>
    </citation>
    <scope>NUCLEOTIDE SEQUENCE [LARGE SCALE GENOMIC DNA]</scope>
    <source>
        <strain evidence="3 4">LX20W</strain>
    </source>
</reference>
<dbReference type="Pfam" id="PF13400">
    <property type="entry name" value="Tad"/>
    <property type="match status" value="1"/>
</dbReference>
<keyword evidence="1" id="KW-0812">Transmembrane</keyword>
<gene>
    <name evidence="3" type="ORF">H3H37_22990</name>
</gene>
<evidence type="ECO:0000313" key="4">
    <source>
        <dbReference type="Proteomes" id="UP000534388"/>
    </source>
</evidence>
<feature type="domain" description="Putative Flp pilus-assembly TadG-like N-terminal" evidence="2">
    <location>
        <begin position="11"/>
        <end position="58"/>
    </location>
</feature>
<feature type="transmembrane region" description="Helical" evidence="1">
    <location>
        <begin position="12"/>
        <end position="32"/>
    </location>
</feature>
<dbReference type="AlphaFoldDB" id="A0A7W2IE40"/>
<proteinExistence type="predicted"/>
<protein>
    <submittedName>
        <fullName evidence="3">Tad domain-containing protein</fullName>
    </submittedName>
</protein>
<dbReference type="EMBL" id="JACEZT010000021">
    <property type="protein sequence ID" value="MBA5639930.1"/>
    <property type="molecule type" value="Genomic_DNA"/>
</dbReference>
<keyword evidence="1" id="KW-1133">Transmembrane helix</keyword>
<name>A0A7W2IE40_9BURK</name>
<sequence length="422" mass="43881">MRPPLPTSERGSVAIIAAITLPILIGFAGLALDGGRLYVHKTELQNAADACALAAARDLTPCGAGDPSCLAKAENSGLTVAQRNRFDFQGMAIGASQLTAADIKFSPTFDNPFSAGTAFKTRNGGADPTSRYAYCRPHQGGILLWFMEVLGFSTQSVDAYAVATLSPAQENCAIPLGVCMPSGSVASNPFALLHQGDWLSSKLDNSETGNFDWASFPNTGNGASAIADQLAGTGICNLPTLPIQVGKPGNMTSLNKGWNTRFGLYQGSYNVTSNAPDFTGYAYTPLSWSTMHDAYGGTAGSATNFKTARAQNLAYQGDAATGLSMSNGYQGITSAQHTQYGADRRLVIAPLVDCDAWRNNVSHQTTVLGYACVLMLHPMDGSGGNVYLEFRDDASSATSACATAGAVGGPGSSGPLVPTLVQ</sequence>
<evidence type="ECO:0000259" key="2">
    <source>
        <dbReference type="Pfam" id="PF13400"/>
    </source>
</evidence>
<accession>A0A7W2IE40</accession>
<dbReference type="Proteomes" id="UP000534388">
    <property type="component" value="Unassembled WGS sequence"/>
</dbReference>
<dbReference type="RefSeq" id="WP_182166883.1">
    <property type="nucleotide sequence ID" value="NZ_JACEZT010000021.1"/>
</dbReference>
<keyword evidence="4" id="KW-1185">Reference proteome</keyword>
<evidence type="ECO:0000256" key="1">
    <source>
        <dbReference type="SAM" id="Phobius"/>
    </source>
</evidence>
<comment type="caution">
    <text evidence="3">The sequence shown here is derived from an EMBL/GenBank/DDBJ whole genome shotgun (WGS) entry which is preliminary data.</text>
</comment>